<evidence type="ECO:0000256" key="8">
    <source>
        <dbReference type="ARBA" id="ARBA00022679"/>
    </source>
</evidence>
<gene>
    <name evidence="16" type="ORF">MNBD_DELTA01-1330</name>
</gene>
<dbReference type="CDD" id="cd02440">
    <property type="entry name" value="AdoMet_MTases"/>
    <property type="match status" value="1"/>
</dbReference>
<dbReference type="InterPro" id="IPR001678">
    <property type="entry name" value="MeTrfase_RsmB-F_NOP2_dom"/>
</dbReference>
<evidence type="ECO:0000256" key="7">
    <source>
        <dbReference type="ARBA" id="ARBA00022603"/>
    </source>
</evidence>
<keyword evidence="9" id="KW-0949">S-adenosyl-L-methionine</keyword>
<dbReference type="GO" id="GO:0006355">
    <property type="term" value="P:regulation of DNA-templated transcription"/>
    <property type="evidence" value="ECO:0007669"/>
    <property type="project" value="InterPro"/>
</dbReference>
<accession>A0A3B0R8T5</accession>
<dbReference type="InterPro" id="IPR023267">
    <property type="entry name" value="RCMT"/>
</dbReference>
<evidence type="ECO:0000313" key="16">
    <source>
        <dbReference type="EMBL" id="VAV84288.1"/>
    </source>
</evidence>
<dbReference type="GO" id="GO:0008649">
    <property type="term" value="F:rRNA methyltransferase activity"/>
    <property type="evidence" value="ECO:0007669"/>
    <property type="project" value="InterPro"/>
</dbReference>
<dbReference type="PANTHER" id="PTHR22807:SF53">
    <property type="entry name" value="RIBOSOMAL RNA SMALL SUBUNIT METHYLTRANSFERASE B-RELATED"/>
    <property type="match status" value="1"/>
</dbReference>
<evidence type="ECO:0000256" key="3">
    <source>
        <dbReference type="ARBA" id="ARBA00007494"/>
    </source>
</evidence>
<comment type="subcellular location">
    <subcellularLocation>
        <location evidence="2">Cytoplasm</location>
    </subcellularLocation>
</comment>
<evidence type="ECO:0000256" key="1">
    <source>
        <dbReference type="ARBA" id="ARBA00002724"/>
    </source>
</evidence>
<dbReference type="PROSITE" id="PS51686">
    <property type="entry name" value="SAM_MT_RSMB_NOP"/>
    <property type="match status" value="1"/>
</dbReference>
<keyword evidence="7 16" id="KW-0489">Methyltransferase</keyword>
<evidence type="ECO:0000256" key="5">
    <source>
        <dbReference type="ARBA" id="ARBA00022490"/>
    </source>
</evidence>
<comment type="function">
    <text evidence="1">Specifically methylates the cytosine at position 967 (m5C967) of 16S rRNA.</text>
</comment>
<feature type="compositionally biased region" description="Basic and acidic residues" evidence="14">
    <location>
        <begin position="466"/>
        <end position="502"/>
    </location>
</feature>
<evidence type="ECO:0000256" key="14">
    <source>
        <dbReference type="SAM" id="MobiDB-lite"/>
    </source>
</evidence>
<feature type="region of interest" description="Disordered" evidence="14">
    <location>
        <begin position="458"/>
        <end position="514"/>
    </location>
</feature>
<dbReference type="SUPFAM" id="SSF48013">
    <property type="entry name" value="NusB-like"/>
    <property type="match status" value="1"/>
</dbReference>
<keyword evidence="10" id="KW-0694">RNA-binding</keyword>
<evidence type="ECO:0000256" key="2">
    <source>
        <dbReference type="ARBA" id="ARBA00004496"/>
    </source>
</evidence>
<evidence type="ECO:0000259" key="15">
    <source>
        <dbReference type="PROSITE" id="PS51686"/>
    </source>
</evidence>
<evidence type="ECO:0000256" key="13">
    <source>
        <dbReference type="ARBA" id="ARBA00047283"/>
    </source>
</evidence>
<dbReference type="NCBIfam" id="NF011494">
    <property type="entry name" value="PRK14902.1"/>
    <property type="match status" value="1"/>
</dbReference>
<organism evidence="16">
    <name type="scientific">hydrothermal vent metagenome</name>
    <dbReference type="NCBI Taxonomy" id="652676"/>
    <lineage>
        <taxon>unclassified sequences</taxon>
        <taxon>metagenomes</taxon>
        <taxon>ecological metagenomes</taxon>
    </lineage>
</organism>
<evidence type="ECO:0000256" key="9">
    <source>
        <dbReference type="ARBA" id="ARBA00022691"/>
    </source>
</evidence>
<evidence type="ECO:0000256" key="4">
    <source>
        <dbReference type="ARBA" id="ARBA00012140"/>
    </source>
</evidence>
<dbReference type="InterPro" id="IPR006027">
    <property type="entry name" value="NusB_RsmB_TIM44"/>
</dbReference>
<dbReference type="GO" id="GO:0003723">
    <property type="term" value="F:RNA binding"/>
    <property type="evidence" value="ECO:0007669"/>
    <property type="project" value="UniProtKB-KW"/>
</dbReference>
<dbReference type="InterPro" id="IPR029063">
    <property type="entry name" value="SAM-dependent_MTases_sf"/>
</dbReference>
<dbReference type="EC" id="2.1.1.176" evidence="4"/>
<dbReference type="InterPro" id="IPR035926">
    <property type="entry name" value="NusB-like_sf"/>
</dbReference>
<evidence type="ECO:0000256" key="10">
    <source>
        <dbReference type="ARBA" id="ARBA00022884"/>
    </source>
</evidence>
<comment type="similarity">
    <text evidence="3">Belongs to the class I-like SAM-binding methyltransferase superfamily. RsmB/NOP family.</text>
</comment>
<sequence length="514" mass="56526">MAGKDNSPKTICRKSKKTARMVAYGILSRVEAGDAFADILLERELRALDARDSALATELVYGVLRWRIKIDWIIDYFSKIKVKKLEHSVLTAMRLGVYQLLFLTRIPSQAAIHESVELVKSGAGGGGQAVKKAGFVNAVLRSVDSARNAITFPHLKSQPVKYISVVFSHPEWLVARWTKRYGIKEAIEICQAGQCVPPATLRTNTLVQDRATLLRDLGREGIGAGPAQYSPVGIELDKGQRGAVDFTDKRFYIQDEASQMVVELLGPEPGDIVLDACAAPGGKTTYMAELMRNKGVIYGVDKNSSRLKLIEKLASRLGASIIKTIEADASTMALQPALAGLPEGLGEGLPVTGFDKILVDAPCSGLGVLRRTPEIKYRRTLADLKRSSAKQRDILGNTSKFLKSDGVLVYSVCSFEPEETTDVVEGFLKANPEFTIDTDIALLPDSFKGFLEPSGYFRSYPHHRGRSQDRHERLQDSREGQQDSREGQQDSREGQQDSHRGGLDGFFAVRLKKG</sequence>
<dbReference type="EMBL" id="UOEA01000064">
    <property type="protein sequence ID" value="VAV84288.1"/>
    <property type="molecule type" value="Genomic_DNA"/>
</dbReference>
<dbReference type="Pfam" id="PF01189">
    <property type="entry name" value="Methyltr_RsmB-F"/>
    <property type="match status" value="1"/>
</dbReference>
<keyword evidence="5" id="KW-0963">Cytoplasm</keyword>
<feature type="domain" description="SAM-dependent MTase RsmB/NOP-type" evidence="15">
    <location>
        <begin position="189"/>
        <end position="514"/>
    </location>
</feature>
<dbReference type="AlphaFoldDB" id="A0A3B0R8T5"/>
<dbReference type="SUPFAM" id="SSF53335">
    <property type="entry name" value="S-adenosyl-L-methionine-dependent methyltransferases"/>
    <property type="match status" value="1"/>
</dbReference>
<dbReference type="Pfam" id="PF22458">
    <property type="entry name" value="RsmF-B_ferredox"/>
    <property type="match status" value="1"/>
</dbReference>
<dbReference type="PROSITE" id="PS01153">
    <property type="entry name" value="NOL1_NOP2_SUN"/>
    <property type="match status" value="1"/>
</dbReference>
<proteinExistence type="inferred from homology"/>
<comment type="catalytic activity">
    <reaction evidence="13">
        <text>cytidine(967) in 16S rRNA + S-adenosyl-L-methionine = 5-methylcytidine(967) in 16S rRNA + S-adenosyl-L-homocysteine + H(+)</text>
        <dbReference type="Rhea" id="RHEA:42748"/>
        <dbReference type="Rhea" id="RHEA-COMP:10219"/>
        <dbReference type="Rhea" id="RHEA-COMP:10220"/>
        <dbReference type="ChEBI" id="CHEBI:15378"/>
        <dbReference type="ChEBI" id="CHEBI:57856"/>
        <dbReference type="ChEBI" id="CHEBI:59789"/>
        <dbReference type="ChEBI" id="CHEBI:74483"/>
        <dbReference type="ChEBI" id="CHEBI:82748"/>
        <dbReference type="EC" id="2.1.1.176"/>
    </reaction>
</comment>
<dbReference type="InterPro" id="IPR018314">
    <property type="entry name" value="RsmB/NOL1/NOP2-like_CS"/>
</dbReference>
<keyword evidence="8 16" id="KW-0808">Transferase</keyword>
<dbReference type="Pfam" id="PF01029">
    <property type="entry name" value="NusB"/>
    <property type="match status" value="1"/>
</dbReference>
<dbReference type="InterPro" id="IPR049560">
    <property type="entry name" value="MeTrfase_RsmB-F_NOP2_cat"/>
</dbReference>
<dbReference type="InterPro" id="IPR054728">
    <property type="entry name" value="RsmB-like_ferredoxin"/>
</dbReference>
<dbReference type="NCBIfam" id="TIGR00563">
    <property type="entry name" value="rsmB"/>
    <property type="match status" value="1"/>
</dbReference>
<dbReference type="Gene3D" id="1.10.940.10">
    <property type="entry name" value="NusB-like"/>
    <property type="match status" value="1"/>
</dbReference>
<dbReference type="Gene3D" id="3.40.50.150">
    <property type="entry name" value="Vaccinia Virus protein VP39"/>
    <property type="match status" value="1"/>
</dbReference>
<name>A0A3B0R8T5_9ZZZZ</name>
<dbReference type="PRINTS" id="PR02008">
    <property type="entry name" value="RCMTFAMILY"/>
</dbReference>
<keyword evidence="6" id="KW-0698">rRNA processing</keyword>
<evidence type="ECO:0000256" key="12">
    <source>
        <dbReference type="ARBA" id="ARBA00031088"/>
    </source>
</evidence>
<dbReference type="GO" id="GO:0005737">
    <property type="term" value="C:cytoplasm"/>
    <property type="evidence" value="ECO:0007669"/>
    <property type="project" value="UniProtKB-SubCell"/>
</dbReference>
<reference evidence="16" key="1">
    <citation type="submission" date="2018-06" db="EMBL/GenBank/DDBJ databases">
        <authorList>
            <person name="Zhirakovskaya E."/>
        </authorList>
    </citation>
    <scope>NUCLEOTIDE SEQUENCE</scope>
</reference>
<protein>
    <recommendedName>
        <fullName evidence="4">16S rRNA (cytosine(967)-C(5))-methyltransferase</fullName>
        <ecNumber evidence="4">2.1.1.176</ecNumber>
    </recommendedName>
    <alternativeName>
        <fullName evidence="11">16S rRNA m5C967 methyltransferase</fullName>
    </alternativeName>
    <alternativeName>
        <fullName evidence="12">rRNA (cytosine-C(5)-)-methyltransferase RsmB</fullName>
    </alternativeName>
</protein>
<dbReference type="InterPro" id="IPR004573">
    <property type="entry name" value="rRNA_ssu_MeTfrase_B"/>
</dbReference>
<evidence type="ECO:0000256" key="6">
    <source>
        <dbReference type="ARBA" id="ARBA00022552"/>
    </source>
</evidence>
<evidence type="ECO:0000256" key="11">
    <source>
        <dbReference type="ARBA" id="ARBA00030399"/>
    </source>
</evidence>
<dbReference type="PANTHER" id="PTHR22807">
    <property type="entry name" value="NOP2 YEAST -RELATED NOL1/NOP2/FMU SUN DOMAIN-CONTAINING"/>
    <property type="match status" value="1"/>
</dbReference>